<dbReference type="FunFam" id="3.40.50.2000:FF:000072">
    <property type="entry name" value="Glycosyl transferase"/>
    <property type="match status" value="1"/>
</dbReference>
<dbReference type="Proteomes" id="UP000239322">
    <property type="component" value="Unassembled WGS sequence"/>
</dbReference>
<dbReference type="OrthoDB" id="6620093at2"/>
<accession>A0A2S9Q1D4</accession>
<dbReference type="EMBL" id="PVLV01000053">
    <property type="protein sequence ID" value="PRH80495.1"/>
    <property type="molecule type" value="Genomic_DNA"/>
</dbReference>
<dbReference type="InterPro" id="IPR002213">
    <property type="entry name" value="UDP_glucos_trans"/>
</dbReference>
<comment type="caution">
    <text evidence="4">The sequence shown here is derived from an EMBL/GenBank/DDBJ whole genome shotgun (WGS) entry which is preliminary data.</text>
</comment>
<dbReference type="GO" id="GO:0016758">
    <property type="term" value="F:hexosyltransferase activity"/>
    <property type="evidence" value="ECO:0007669"/>
    <property type="project" value="InterPro"/>
</dbReference>
<dbReference type="InterPro" id="IPR010610">
    <property type="entry name" value="EryCIII-like_C"/>
</dbReference>
<keyword evidence="5" id="KW-1185">Reference proteome</keyword>
<dbReference type="InterPro" id="IPR050426">
    <property type="entry name" value="Glycosyltransferase_28"/>
</dbReference>
<dbReference type="NCBIfam" id="TIGR01426">
    <property type="entry name" value="MGT"/>
    <property type="match status" value="1"/>
</dbReference>
<dbReference type="Pfam" id="PF06722">
    <property type="entry name" value="EryCIII-like_C"/>
    <property type="match status" value="1"/>
</dbReference>
<evidence type="ECO:0000313" key="5">
    <source>
        <dbReference type="Proteomes" id="UP000239322"/>
    </source>
</evidence>
<dbReference type="GO" id="GO:0008194">
    <property type="term" value="F:UDP-glycosyltransferase activity"/>
    <property type="evidence" value="ECO:0007669"/>
    <property type="project" value="InterPro"/>
</dbReference>
<evidence type="ECO:0000259" key="3">
    <source>
        <dbReference type="Pfam" id="PF06722"/>
    </source>
</evidence>
<dbReference type="AlphaFoldDB" id="A0A2S9Q1D4"/>
<dbReference type="SUPFAM" id="SSF53756">
    <property type="entry name" value="UDP-Glycosyltransferase/glycogen phosphorylase"/>
    <property type="match status" value="1"/>
</dbReference>
<protein>
    <submittedName>
        <fullName evidence="4">Glycosyl transferase</fullName>
    </submittedName>
</protein>
<feature type="domain" description="Erythromycin biosynthesis protein CIII-like C-terminal" evidence="3">
    <location>
        <begin position="244"/>
        <end position="365"/>
    </location>
</feature>
<dbReference type="CDD" id="cd03784">
    <property type="entry name" value="GT1_Gtf-like"/>
    <property type="match status" value="1"/>
</dbReference>
<proteinExistence type="inferred from homology"/>
<organism evidence="4 5">
    <name type="scientific">Streptomyces solincola</name>
    <dbReference type="NCBI Taxonomy" id="2100817"/>
    <lineage>
        <taxon>Bacteria</taxon>
        <taxon>Bacillati</taxon>
        <taxon>Actinomycetota</taxon>
        <taxon>Actinomycetes</taxon>
        <taxon>Kitasatosporales</taxon>
        <taxon>Streptomycetaceae</taxon>
        <taxon>Streptomyces</taxon>
    </lineage>
</organism>
<reference evidence="4 5" key="1">
    <citation type="submission" date="2018-03" db="EMBL/GenBank/DDBJ databases">
        <title>Novel Streptomyces sp. from soil.</title>
        <authorList>
            <person name="Tan G.Y.A."/>
            <person name="Lee Z.Y."/>
        </authorList>
    </citation>
    <scope>NUCLEOTIDE SEQUENCE [LARGE SCALE GENOMIC DNA]</scope>
    <source>
        <strain evidence="4 5">ST5x</strain>
    </source>
</reference>
<dbReference type="PANTHER" id="PTHR48050:SF13">
    <property type="entry name" value="STEROL 3-BETA-GLUCOSYLTRANSFERASE UGT80A2"/>
    <property type="match status" value="1"/>
</dbReference>
<comment type="similarity">
    <text evidence="1">Belongs to the UDP-glycosyltransferase family.</text>
</comment>
<name>A0A2S9Q1D4_9ACTN</name>
<evidence type="ECO:0000256" key="2">
    <source>
        <dbReference type="ARBA" id="ARBA00022679"/>
    </source>
</evidence>
<gene>
    <name evidence="4" type="ORF">C6N75_04030</name>
</gene>
<dbReference type="Gene3D" id="3.40.50.2000">
    <property type="entry name" value="Glycogen Phosphorylase B"/>
    <property type="match status" value="2"/>
</dbReference>
<evidence type="ECO:0000313" key="4">
    <source>
        <dbReference type="EMBL" id="PRH80495.1"/>
    </source>
</evidence>
<evidence type="ECO:0000256" key="1">
    <source>
        <dbReference type="ARBA" id="ARBA00009995"/>
    </source>
</evidence>
<keyword evidence="2 4" id="KW-0808">Transferase</keyword>
<dbReference type="RefSeq" id="WP_105867442.1">
    <property type="nucleotide sequence ID" value="NZ_PVLV01000053.1"/>
</dbReference>
<dbReference type="InterPro" id="IPR006326">
    <property type="entry name" value="UDPGT_MGT-like"/>
</dbReference>
<dbReference type="PANTHER" id="PTHR48050">
    <property type="entry name" value="STEROL 3-BETA-GLUCOSYLTRANSFERASE"/>
    <property type="match status" value="1"/>
</dbReference>
<dbReference type="GO" id="GO:0017000">
    <property type="term" value="P:antibiotic biosynthetic process"/>
    <property type="evidence" value="ECO:0007669"/>
    <property type="project" value="UniProtKB-ARBA"/>
</dbReference>
<sequence>MHLAFLTPNAYGHVTPALPLVRELVRRGHRVSFAVGPDLEHLVRQTGAEPVVLPTALQNPPMFEHFTTEDLTEVLRLGLAERRTSMPVLMDFYRDDRPDVVCTDQLDYHGQLLAEALSTPYAYLVPTMATDEEDSLTDLLMSEPLDFTHPPLVRAQAECRDFFAEYGVHKELNAAEPAELNLVFVPEEFQPGADRFGDAFHFIGPGIGDRSQEGEYRPKVPGSRLLYIALGTIWNDRPEFFHHCMDAFAGTDWQVVMAVGGKVDLSGRTPPPNFDVHRHLPQLAVLRQADVFLTHNGMGSTMGAVYCGVPMVSAAQVPEQMANARRVEELGLGRRLADTSAEGIFETVRAVADDAAIRREVAALCRRVNSKADGAALGADLLEAFVR</sequence>